<evidence type="ECO:0000313" key="2">
    <source>
        <dbReference type="Proteomes" id="UP000736328"/>
    </source>
</evidence>
<dbReference type="EMBL" id="JACQXR010000078">
    <property type="protein sequence ID" value="MBI4726764.1"/>
    <property type="molecule type" value="Genomic_DNA"/>
</dbReference>
<comment type="caution">
    <text evidence="1">The sequence shown here is derived from an EMBL/GenBank/DDBJ whole genome shotgun (WGS) entry which is preliminary data.</text>
</comment>
<evidence type="ECO:0000313" key="1">
    <source>
        <dbReference type="EMBL" id="MBI4726764.1"/>
    </source>
</evidence>
<protein>
    <submittedName>
        <fullName evidence="1">YgiT-type zinc finger protein</fullName>
    </submittedName>
</protein>
<proteinExistence type="predicted"/>
<accession>A0A933IAM2</accession>
<sequence length="77" mass="8486">MQCPNGCPSSMEERKEEKIFHRNGAPIVISDLVMYVCPNCGQESMPFSSARIVENILNGKAKSTGKFTAELYEVSSV</sequence>
<gene>
    <name evidence="1" type="ORF">HY768_06020</name>
</gene>
<reference evidence="1" key="1">
    <citation type="submission" date="2020-07" db="EMBL/GenBank/DDBJ databases">
        <title>Huge and variable diversity of episymbiotic CPR bacteria and DPANN archaea in groundwater ecosystems.</title>
        <authorList>
            <person name="He C.Y."/>
            <person name="Keren R."/>
            <person name="Whittaker M."/>
            <person name="Farag I.F."/>
            <person name="Doudna J."/>
            <person name="Cate J.H.D."/>
            <person name="Banfield J.F."/>
        </authorList>
    </citation>
    <scope>NUCLEOTIDE SEQUENCE</scope>
    <source>
        <strain evidence="1">NC_groundwater_1520_Pr4_B-0.1um_53_5</strain>
    </source>
</reference>
<name>A0A933IAM2_UNCT6</name>
<dbReference type="Gene3D" id="3.10.20.860">
    <property type="match status" value="1"/>
</dbReference>
<organism evidence="1 2">
    <name type="scientific">candidate division TA06 bacterium</name>
    <dbReference type="NCBI Taxonomy" id="2250710"/>
    <lineage>
        <taxon>Bacteria</taxon>
        <taxon>Bacteria division TA06</taxon>
    </lineage>
</organism>
<dbReference type="AlphaFoldDB" id="A0A933IAM2"/>
<dbReference type="NCBIfam" id="TIGR03831">
    <property type="entry name" value="YgiT_finger"/>
    <property type="match status" value="1"/>
</dbReference>
<dbReference type="InterPro" id="IPR022453">
    <property type="entry name" value="Znf_MqsA-type"/>
</dbReference>
<dbReference type="Proteomes" id="UP000736328">
    <property type="component" value="Unassembled WGS sequence"/>
</dbReference>